<dbReference type="GO" id="GO:0015035">
    <property type="term" value="F:protein-disulfide reductase activity"/>
    <property type="evidence" value="ECO:0007669"/>
    <property type="project" value="UniProtKB-ARBA"/>
</dbReference>
<dbReference type="Gene3D" id="1.25.40.10">
    <property type="entry name" value="Tetratricopeptide repeat domain"/>
    <property type="match status" value="1"/>
</dbReference>
<dbReference type="GO" id="GO:0005737">
    <property type="term" value="C:cytoplasm"/>
    <property type="evidence" value="ECO:0007669"/>
    <property type="project" value="TreeGrafter"/>
</dbReference>
<dbReference type="InterPro" id="IPR036249">
    <property type="entry name" value="Thioredoxin-like_sf"/>
</dbReference>
<evidence type="ECO:0000256" key="2">
    <source>
        <dbReference type="ARBA" id="ARBA00022982"/>
    </source>
</evidence>
<dbReference type="GO" id="GO:0006950">
    <property type="term" value="P:response to stress"/>
    <property type="evidence" value="ECO:0007669"/>
    <property type="project" value="UniProtKB-ARBA"/>
</dbReference>
<evidence type="ECO:0000256" key="1">
    <source>
        <dbReference type="ARBA" id="ARBA00022448"/>
    </source>
</evidence>
<organism evidence="7">
    <name type="scientific">Eiseniibacteriota bacterium</name>
    <dbReference type="NCBI Taxonomy" id="2212470"/>
    <lineage>
        <taxon>Bacteria</taxon>
        <taxon>Candidatus Eiseniibacteriota</taxon>
    </lineage>
</organism>
<accession>A0A832I0E9</accession>
<feature type="domain" description="Thioredoxin" evidence="6">
    <location>
        <begin position="37"/>
        <end position="153"/>
    </location>
</feature>
<evidence type="ECO:0000256" key="3">
    <source>
        <dbReference type="ARBA" id="ARBA00023157"/>
    </source>
</evidence>
<feature type="compositionally biased region" description="Basic residues" evidence="5">
    <location>
        <begin position="1"/>
        <end position="12"/>
    </location>
</feature>
<evidence type="ECO:0000256" key="4">
    <source>
        <dbReference type="ARBA" id="ARBA00023284"/>
    </source>
</evidence>
<keyword evidence="3" id="KW-1015">Disulfide bond</keyword>
<sequence>MPRRRGRGKAARAGRGAARPRTPRGPPGRVRRGGRGRAAGDGAIVHAMVIDVTDFQRDVLLRSEAVPVVVDFWAAWCGPCRVLGPVLERLAGEAKGRWVLAKVDTEAHPELAQAYGIQGIPAVKLFVDGRVTDEFVGALPEPEVRRWLERALPSPHAGAIANARTLLARGAFQTAAGHLAKVLEAEPGNAEARVLLAEAQLHLDPAAVRATLEPLDAAGEHHDRIEALVTLADALTAAPGDLPESPSREGFVAAARAVGDADWDAALEGFIAVVRRRGDALRERARDCVRAIFVVLGTGHPATERHFRAFSSAVLS</sequence>
<feature type="region of interest" description="Disordered" evidence="5">
    <location>
        <begin position="1"/>
        <end position="37"/>
    </location>
</feature>
<evidence type="ECO:0000256" key="5">
    <source>
        <dbReference type="SAM" id="MobiDB-lite"/>
    </source>
</evidence>
<name>A0A832I0E9_UNCEI</name>
<dbReference type="Pfam" id="PF14559">
    <property type="entry name" value="TPR_19"/>
    <property type="match status" value="1"/>
</dbReference>
<evidence type="ECO:0000259" key="6">
    <source>
        <dbReference type="PROSITE" id="PS51352"/>
    </source>
</evidence>
<dbReference type="EMBL" id="DSQF01000004">
    <property type="protein sequence ID" value="HGZ42346.1"/>
    <property type="molecule type" value="Genomic_DNA"/>
</dbReference>
<dbReference type="InterPro" id="IPR017937">
    <property type="entry name" value="Thioredoxin_CS"/>
</dbReference>
<reference evidence="7" key="1">
    <citation type="journal article" date="2020" name="mSystems">
        <title>Genome- and Community-Level Interaction Insights into Carbon Utilization and Element Cycling Functions of Hydrothermarchaeota in Hydrothermal Sediment.</title>
        <authorList>
            <person name="Zhou Z."/>
            <person name="Liu Y."/>
            <person name="Xu W."/>
            <person name="Pan J."/>
            <person name="Luo Z.H."/>
            <person name="Li M."/>
        </authorList>
    </citation>
    <scope>NUCLEOTIDE SEQUENCE [LARGE SCALE GENOMIC DNA]</scope>
    <source>
        <strain evidence="7">SpSt-381</strain>
    </source>
</reference>
<protein>
    <submittedName>
        <fullName evidence="7">Tetratricopeptide repeat protein</fullName>
    </submittedName>
</protein>
<dbReference type="InterPro" id="IPR013766">
    <property type="entry name" value="Thioredoxin_domain"/>
</dbReference>
<dbReference type="AlphaFoldDB" id="A0A832I0E9"/>
<proteinExistence type="predicted"/>
<dbReference type="PROSITE" id="PS00194">
    <property type="entry name" value="THIOREDOXIN_1"/>
    <property type="match status" value="1"/>
</dbReference>
<dbReference type="PROSITE" id="PS51352">
    <property type="entry name" value="THIOREDOXIN_2"/>
    <property type="match status" value="1"/>
</dbReference>
<evidence type="ECO:0000313" key="7">
    <source>
        <dbReference type="EMBL" id="HGZ42346.1"/>
    </source>
</evidence>
<keyword evidence="4" id="KW-0676">Redox-active center</keyword>
<keyword evidence="2" id="KW-0249">Electron transport</keyword>
<dbReference type="PANTHER" id="PTHR45663:SF11">
    <property type="entry name" value="GEO12009P1"/>
    <property type="match status" value="1"/>
</dbReference>
<dbReference type="FunFam" id="3.40.30.10:FF:000001">
    <property type="entry name" value="Thioredoxin"/>
    <property type="match status" value="1"/>
</dbReference>
<dbReference type="PRINTS" id="PR00421">
    <property type="entry name" value="THIOREDOXIN"/>
</dbReference>
<dbReference type="InterPro" id="IPR011990">
    <property type="entry name" value="TPR-like_helical_dom_sf"/>
</dbReference>
<dbReference type="SUPFAM" id="SSF52833">
    <property type="entry name" value="Thioredoxin-like"/>
    <property type="match status" value="1"/>
</dbReference>
<dbReference type="PANTHER" id="PTHR45663">
    <property type="entry name" value="GEO12009P1"/>
    <property type="match status" value="1"/>
</dbReference>
<dbReference type="CDD" id="cd02956">
    <property type="entry name" value="ybbN"/>
    <property type="match status" value="1"/>
</dbReference>
<dbReference type="Gene3D" id="3.40.30.10">
    <property type="entry name" value="Glutaredoxin"/>
    <property type="match status" value="1"/>
</dbReference>
<gene>
    <name evidence="7" type="ORF">ENR23_02785</name>
</gene>
<comment type="caution">
    <text evidence="7">The sequence shown here is derived from an EMBL/GenBank/DDBJ whole genome shotgun (WGS) entry which is preliminary data.</text>
</comment>
<dbReference type="Pfam" id="PF00085">
    <property type="entry name" value="Thioredoxin"/>
    <property type="match status" value="1"/>
</dbReference>
<keyword evidence="1" id="KW-0813">Transport</keyword>